<gene>
    <name evidence="1" type="ORF">KM1_160320</name>
</gene>
<dbReference type="Proteomes" id="UP000030780">
    <property type="component" value="Unassembled WGS sequence"/>
</dbReference>
<accession>M7VUL7</accession>
<dbReference type="EMBL" id="KB638703">
    <property type="protein sequence ID" value="EMS11582.1"/>
    <property type="molecule type" value="Genomic_DNA"/>
</dbReference>
<evidence type="ECO:0000313" key="2">
    <source>
        <dbReference type="Proteomes" id="UP000030780"/>
    </source>
</evidence>
<sequence length="38" mass="4251">MTYQPVDITTNTIPVTKEHYYRGLELISQGKAALITLA</sequence>
<evidence type="ECO:0000313" key="1">
    <source>
        <dbReference type="EMBL" id="EMS11582.1"/>
    </source>
</evidence>
<organism evidence="1 2">
    <name type="scientific">Entamoeba histolytica HM-3:IMSS</name>
    <dbReference type="NCBI Taxonomy" id="885315"/>
    <lineage>
        <taxon>Eukaryota</taxon>
        <taxon>Amoebozoa</taxon>
        <taxon>Evosea</taxon>
        <taxon>Archamoebae</taxon>
        <taxon>Mastigamoebida</taxon>
        <taxon>Entamoebidae</taxon>
        <taxon>Entamoeba</taxon>
    </lineage>
</organism>
<proteinExistence type="predicted"/>
<dbReference type="AlphaFoldDB" id="M7VUL7"/>
<reference evidence="1 2" key="1">
    <citation type="submission" date="2013-01" db="EMBL/GenBank/DDBJ databases">
        <authorList>
            <person name="Inman J."/>
            <person name="Zafar N."/>
            <person name="Lorenzi H."/>
            <person name="Caler E."/>
        </authorList>
    </citation>
    <scope>NUCLEOTIDE SEQUENCE [LARGE SCALE GENOMIC DNA]</scope>
    <source>
        <strain evidence="1 2">HM-3:IMSS</strain>
    </source>
</reference>
<feature type="non-terminal residue" evidence="1">
    <location>
        <position position="38"/>
    </location>
</feature>
<name>M7VUL7_ENTHI</name>
<dbReference type="VEuPathDB" id="AmoebaDB:KM1_160320"/>
<protein>
    <submittedName>
        <fullName evidence="1">UDP-N-acteylglucosamine pyrophosphorylase</fullName>
    </submittedName>
</protein>